<evidence type="ECO:0000259" key="9">
    <source>
        <dbReference type="Pfam" id="PF00749"/>
    </source>
</evidence>
<dbReference type="PANTHER" id="PTHR43311">
    <property type="entry name" value="GLUTAMATE--TRNA LIGASE"/>
    <property type="match status" value="1"/>
</dbReference>
<dbReference type="InterPro" id="IPR020058">
    <property type="entry name" value="Glu/Gln-tRNA-synth_Ib_cat-dom"/>
</dbReference>
<reference evidence="10 11" key="1">
    <citation type="submission" date="2022-10" db="EMBL/GenBank/DDBJ databases">
        <title>Aestuariibacter sp. AA17 isolated from Montipora capitata coral fragment.</title>
        <authorList>
            <person name="Emsley S.A."/>
            <person name="Pfannmuller K.M."/>
            <person name="Loughran R.M."/>
            <person name="Shlafstein M."/>
            <person name="Papke E."/>
            <person name="Saw J.H."/>
            <person name="Ushijima B."/>
            <person name="Videau P."/>
        </authorList>
    </citation>
    <scope>NUCLEOTIDE SEQUENCE [LARGE SCALE GENOMIC DNA]</scope>
    <source>
        <strain evidence="10 11">AA17</strain>
    </source>
</reference>
<keyword evidence="7" id="KW-0648">Protein biosynthesis</keyword>
<keyword evidence="11" id="KW-1185">Reference proteome</keyword>
<evidence type="ECO:0000313" key="11">
    <source>
        <dbReference type="Proteomes" id="UP001652504"/>
    </source>
</evidence>
<feature type="domain" description="Glutamyl/glutaminyl-tRNA synthetase class Ib catalytic" evidence="9">
    <location>
        <begin position="30"/>
        <end position="256"/>
    </location>
</feature>
<dbReference type="Gene3D" id="3.40.50.620">
    <property type="entry name" value="HUPs"/>
    <property type="match status" value="1"/>
</dbReference>
<keyword evidence="3 7" id="KW-0547">Nucleotide-binding</keyword>
<dbReference type="PANTHER" id="PTHR43311:SF1">
    <property type="entry name" value="GLUTAMYL-Q TRNA(ASP) SYNTHETASE"/>
    <property type="match status" value="1"/>
</dbReference>
<organism evidence="10 11">
    <name type="scientific">Fluctibacter corallii</name>
    <dbReference type="NCBI Taxonomy" id="2984329"/>
    <lineage>
        <taxon>Bacteria</taxon>
        <taxon>Pseudomonadati</taxon>
        <taxon>Pseudomonadota</taxon>
        <taxon>Gammaproteobacteria</taxon>
        <taxon>Alteromonadales</taxon>
        <taxon>Alteromonadaceae</taxon>
        <taxon>Fluctibacter</taxon>
    </lineage>
</organism>
<dbReference type="Proteomes" id="UP001652504">
    <property type="component" value="Unassembled WGS sequence"/>
</dbReference>
<dbReference type="Gene3D" id="3.90.800.10">
    <property type="entry name" value="Glutamyl-tRNA Synthetase, Domain 3"/>
    <property type="match status" value="1"/>
</dbReference>
<name>A0ABT3ABK9_9ALTE</name>
<feature type="region of interest" description="Disordered" evidence="8">
    <location>
        <begin position="1"/>
        <end position="29"/>
    </location>
</feature>
<protein>
    <submittedName>
        <fullName evidence="10">tRNA glutamyl-Q(34) synthetase GluQRS</fullName>
        <ecNumber evidence="10">6.1.1.-</ecNumber>
    </submittedName>
</protein>
<keyword evidence="4" id="KW-0862">Zinc</keyword>
<evidence type="ECO:0000256" key="2">
    <source>
        <dbReference type="ARBA" id="ARBA00022723"/>
    </source>
</evidence>
<dbReference type="NCBIfam" id="NF004314">
    <property type="entry name" value="PRK05710.1-3"/>
    <property type="match status" value="1"/>
</dbReference>
<keyword evidence="1 7" id="KW-0436">Ligase</keyword>
<dbReference type="RefSeq" id="WP_263712943.1">
    <property type="nucleotide sequence ID" value="NZ_JAOWKX010000007.1"/>
</dbReference>
<sequence length="315" mass="35282">MMPNQDQLSPHFQRVNNGNPEESKHSYIGRFAPSPSGPLHFGSLVTAVASYLQAKQNSGRWLVRIDDIDPPREAKGAKQEILDCLELHGLAWDECIYQSSRSDRYDSVLQQLLDANLAYFCSCTRSAIKARGGFYDGHCRDKHNLDAQCAIRFKNDVQTDSLHDQLLGDIAISEQAASEDFIIKRKDGLYAYHLASVIDDIDFGITEIVRGADLLAPSVCQQSLMQALGHPYPKFIHVPVAATKPGFKLSKQNHAKGISNTSLSQNLFDVLRYLNQPIADEMTKAAPNEILRWATTHWDVNHIPKRQEIIVNSVE</sequence>
<evidence type="ECO:0000256" key="8">
    <source>
        <dbReference type="SAM" id="MobiDB-lite"/>
    </source>
</evidence>
<dbReference type="GO" id="GO:0016874">
    <property type="term" value="F:ligase activity"/>
    <property type="evidence" value="ECO:0007669"/>
    <property type="project" value="UniProtKB-KW"/>
</dbReference>
<proteinExistence type="inferred from homology"/>
<evidence type="ECO:0000313" key="10">
    <source>
        <dbReference type="EMBL" id="MCV2885652.1"/>
    </source>
</evidence>
<keyword evidence="6 7" id="KW-0030">Aminoacyl-tRNA synthetase</keyword>
<comment type="similarity">
    <text evidence="7">Belongs to the class-I aminoacyl-tRNA synthetase family.</text>
</comment>
<dbReference type="EC" id="6.1.1.-" evidence="10"/>
<evidence type="ECO:0000256" key="1">
    <source>
        <dbReference type="ARBA" id="ARBA00022598"/>
    </source>
</evidence>
<dbReference type="EMBL" id="JAOWKX010000007">
    <property type="protein sequence ID" value="MCV2885652.1"/>
    <property type="molecule type" value="Genomic_DNA"/>
</dbReference>
<dbReference type="Pfam" id="PF00749">
    <property type="entry name" value="tRNA-synt_1c"/>
    <property type="match status" value="1"/>
</dbReference>
<accession>A0ABT3ABK9</accession>
<feature type="compositionally biased region" description="Polar residues" evidence="8">
    <location>
        <begin position="1"/>
        <end position="20"/>
    </location>
</feature>
<evidence type="ECO:0000256" key="7">
    <source>
        <dbReference type="RuleBase" id="RU363037"/>
    </source>
</evidence>
<evidence type="ECO:0000256" key="4">
    <source>
        <dbReference type="ARBA" id="ARBA00022833"/>
    </source>
</evidence>
<dbReference type="InterPro" id="IPR014729">
    <property type="entry name" value="Rossmann-like_a/b/a_fold"/>
</dbReference>
<dbReference type="InterPro" id="IPR000924">
    <property type="entry name" value="Glu/Gln-tRNA-synth"/>
</dbReference>
<comment type="caution">
    <text evidence="10">The sequence shown here is derived from an EMBL/GenBank/DDBJ whole genome shotgun (WGS) entry which is preliminary data.</text>
</comment>
<evidence type="ECO:0000256" key="3">
    <source>
        <dbReference type="ARBA" id="ARBA00022741"/>
    </source>
</evidence>
<evidence type="ECO:0000256" key="6">
    <source>
        <dbReference type="ARBA" id="ARBA00023146"/>
    </source>
</evidence>
<dbReference type="InterPro" id="IPR049940">
    <property type="entry name" value="GluQ/Sye"/>
</dbReference>
<gene>
    <name evidence="10" type="primary">gluQRS</name>
    <name evidence="10" type="ORF">OE749_13220</name>
</gene>
<evidence type="ECO:0000256" key="5">
    <source>
        <dbReference type="ARBA" id="ARBA00022840"/>
    </source>
</evidence>
<dbReference type="SUPFAM" id="SSF52374">
    <property type="entry name" value="Nucleotidylyl transferase"/>
    <property type="match status" value="1"/>
</dbReference>
<dbReference type="PRINTS" id="PR00987">
    <property type="entry name" value="TRNASYNTHGLU"/>
</dbReference>
<dbReference type="NCBIfam" id="TIGR03838">
    <property type="entry name" value="queuosine_YadB"/>
    <property type="match status" value="1"/>
</dbReference>
<dbReference type="InterPro" id="IPR022380">
    <property type="entry name" value="Glu-Q_tRNA(Asp)_Synthase"/>
</dbReference>
<keyword evidence="2" id="KW-0479">Metal-binding</keyword>
<keyword evidence="5 7" id="KW-0067">ATP-binding</keyword>